<dbReference type="CDD" id="cd14688">
    <property type="entry name" value="bZIP_YAP"/>
    <property type="match status" value="1"/>
</dbReference>
<proteinExistence type="inferred from homology"/>
<feature type="coiled-coil region" evidence="9">
    <location>
        <begin position="161"/>
        <end position="198"/>
    </location>
</feature>
<dbReference type="GO" id="GO:0001228">
    <property type="term" value="F:DNA-binding transcription activator activity, RNA polymerase II-specific"/>
    <property type="evidence" value="ECO:0007669"/>
    <property type="project" value="TreeGrafter"/>
</dbReference>
<feature type="compositionally biased region" description="Polar residues" evidence="10">
    <location>
        <begin position="143"/>
        <end position="156"/>
    </location>
</feature>
<dbReference type="PANTHER" id="PTHR40621:SF11">
    <property type="entry name" value="TRANSCRIPTION FACTOR KAPC-RELATED"/>
    <property type="match status" value="1"/>
</dbReference>
<evidence type="ECO:0000256" key="7">
    <source>
        <dbReference type="ARBA" id="ARBA00023242"/>
    </source>
</evidence>
<keyword evidence="7" id="KW-0539">Nucleus</keyword>
<dbReference type="AlphaFoldDB" id="A0A9W4XFC1"/>
<feature type="domain" description="BZIP" evidence="11">
    <location>
        <begin position="148"/>
        <end position="163"/>
    </location>
</feature>
<evidence type="ECO:0000256" key="10">
    <source>
        <dbReference type="SAM" id="MobiDB-lite"/>
    </source>
</evidence>
<reference evidence="12" key="1">
    <citation type="submission" date="2022-12" db="EMBL/GenBank/DDBJ databases">
        <authorList>
            <person name="Brejova B."/>
        </authorList>
    </citation>
    <scope>NUCLEOTIDE SEQUENCE</scope>
</reference>
<dbReference type="InterPro" id="IPR004827">
    <property type="entry name" value="bZIP"/>
</dbReference>
<dbReference type="EMBL" id="CANTUO010000001">
    <property type="protein sequence ID" value="CAI5756574.1"/>
    <property type="molecule type" value="Genomic_DNA"/>
</dbReference>
<name>A0A9W4XFC1_9ASCO</name>
<dbReference type="PROSITE" id="PS00036">
    <property type="entry name" value="BZIP_BASIC"/>
    <property type="match status" value="1"/>
</dbReference>
<dbReference type="Proteomes" id="UP001152885">
    <property type="component" value="Unassembled WGS sequence"/>
</dbReference>
<evidence type="ECO:0000256" key="5">
    <source>
        <dbReference type="ARBA" id="ARBA00023125"/>
    </source>
</evidence>
<dbReference type="OrthoDB" id="2593073at2759"/>
<feature type="compositionally biased region" description="Low complexity" evidence="10">
    <location>
        <begin position="40"/>
        <end position="114"/>
    </location>
</feature>
<dbReference type="InterPro" id="IPR046347">
    <property type="entry name" value="bZIP_sf"/>
</dbReference>
<dbReference type="GO" id="GO:0000976">
    <property type="term" value="F:transcription cis-regulatory region binding"/>
    <property type="evidence" value="ECO:0007669"/>
    <property type="project" value="InterPro"/>
</dbReference>
<evidence type="ECO:0000259" key="11">
    <source>
        <dbReference type="PROSITE" id="PS00036"/>
    </source>
</evidence>
<evidence type="ECO:0000256" key="3">
    <source>
        <dbReference type="ARBA" id="ARBA00007163"/>
    </source>
</evidence>
<keyword evidence="4" id="KW-0805">Transcription regulation</keyword>
<dbReference type="SUPFAM" id="SSF57959">
    <property type="entry name" value="Leucine zipper domain"/>
    <property type="match status" value="1"/>
</dbReference>
<dbReference type="InterPro" id="IPR050936">
    <property type="entry name" value="AP-1-like"/>
</dbReference>
<dbReference type="Gene3D" id="1.20.5.170">
    <property type="match status" value="1"/>
</dbReference>
<gene>
    <name evidence="12" type="ORF">CANVERA_P1092</name>
</gene>
<feature type="compositionally biased region" description="Polar residues" evidence="10">
    <location>
        <begin position="1"/>
        <end position="33"/>
    </location>
</feature>
<comment type="subcellular location">
    <subcellularLocation>
        <location evidence="2">Nucleus</location>
    </subcellularLocation>
</comment>
<dbReference type="Pfam" id="PF00170">
    <property type="entry name" value="bZIP_1"/>
    <property type="match status" value="1"/>
</dbReference>
<organism evidence="12 13">
    <name type="scientific">Candida verbasci</name>
    <dbReference type="NCBI Taxonomy" id="1227364"/>
    <lineage>
        <taxon>Eukaryota</taxon>
        <taxon>Fungi</taxon>
        <taxon>Dikarya</taxon>
        <taxon>Ascomycota</taxon>
        <taxon>Saccharomycotina</taxon>
        <taxon>Pichiomycetes</taxon>
        <taxon>Debaryomycetaceae</taxon>
        <taxon>Candida/Lodderomyces clade</taxon>
        <taxon>Candida</taxon>
    </lineage>
</organism>
<evidence type="ECO:0000313" key="13">
    <source>
        <dbReference type="Proteomes" id="UP001152885"/>
    </source>
</evidence>
<protein>
    <recommendedName>
        <fullName evidence="8">Putative transcription factor kapC</fullName>
    </recommendedName>
</protein>
<evidence type="ECO:0000256" key="8">
    <source>
        <dbReference type="ARBA" id="ARBA00044067"/>
    </source>
</evidence>
<evidence type="ECO:0000256" key="4">
    <source>
        <dbReference type="ARBA" id="ARBA00023015"/>
    </source>
</evidence>
<dbReference type="SMART" id="SM00338">
    <property type="entry name" value="BRLZ"/>
    <property type="match status" value="1"/>
</dbReference>
<evidence type="ECO:0000256" key="6">
    <source>
        <dbReference type="ARBA" id="ARBA00023163"/>
    </source>
</evidence>
<accession>A0A9W4XFC1</accession>
<dbReference type="GO" id="GO:0090575">
    <property type="term" value="C:RNA polymerase II transcription regulator complex"/>
    <property type="evidence" value="ECO:0007669"/>
    <property type="project" value="TreeGrafter"/>
</dbReference>
<keyword evidence="5" id="KW-0238">DNA-binding</keyword>
<keyword evidence="6" id="KW-0804">Transcription</keyword>
<sequence length="231" mass="26216">MNTFGWPTATSSSKVVGGTTNDDHTQQQGNTPDFSRIDPQAAAVNAVNSANLQQQQHHQHRQQQLQQHRQQATLNQQTGGGLQPQQIQQQLDQLQQARQAQQQQVSKSQQSSSHSNDHSSPESLDENGSPQDSTKLRKYNHRPISTTKRAQQNRSAQRAFRQRKEKYIQDLEIKARECEELKQQLEELRIENTQLRDYTLALQSKLISVNSTGNNNSIPAPPASFNKIYEK</sequence>
<feature type="region of interest" description="Disordered" evidence="10">
    <location>
        <begin position="1"/>
        <end position="159"/>
    </location>
</feature>
<keyword evidence="9" id="KW-0175">Coiled coil</keyword>
<dbReference type="PANTHER" id="PTHR40621">
    <property type="entry name" value="TRANSCRIPTION FACTOR KAPC-RELATED"/>
    <property type="match status" value="1"/>
</dbReference>
<evidence type="ECO:0000256" key="1">
    <source>
        <dbReference type="ARBA" id="ARBA00004049"/>
    </source>
</evidence>
<evidence type="ECO:0000256" key="9">
    <source>
        <dbReference type="SAM" id="Coils"/>
    </source>
</evidence>
<comment type="function">
    <text evidence="1">Putative transcription factor.</text>
</comment>
<comment type="similarity">
    <text evidence="3">Belongs to the bZIP family.</text>
</comment>
<feature type="region of interest" description="Disordered" evidence="10">
    <location>
        <begin position="210"/>
        <end position="231"/>
    </location>
</feature>
<evidence type="ECO:0000313" key="12">
    <source>
        <dbReference type="EMBL" id="CAI5756574.1"/>
    </source>
</evidence>
<evidence type="ECO:0000256" key="2">
    <source>
        <dbReference type="ARBA" id="ARBA00004123"/>
    </source>
</evidence>
<keyword evidence="13" id="KW-1185">Reference proteome</keyword>
<comment type="caution">
    <text evidence="12">The sequence shown here is derived from an EMBL/GenBank/DDBJ whole genome shotgun (WGS) entry which is preliminary data.</text>
</comment>